<evidence type="ECO:0000313" key="2">
    <source>
        <dbReference type="EMBL" id="OBY29081.1"/>
    </source>
</evidence>
<evidence type="ECO:0000256" key="1">
    <source>
        <dbReference type="SAM" id="SignalP"/>
    </source>
</evidence>
<name>A0A1B8S8K9_9MYCO</name>
<dbReference type="Proteomes" id="UP000092668">
    <property type="component" value="Unassembled WGS sequence"/>
</dbReference>
<accession>A0A1B8S8K9</accession>
<sequence length="120" mass="12410">MKGFAAISTAVVVSSVIGASAASASVEGFLLEMDTPSATPAEQLAQGNSFCAALTRGRDQRLSGPAAAAIITNFTTDRAFQGRAGTYVTRLMVTAVKELCPSNRNFFKVAAKAYDAQAGE</sequence>
<keyword evidence="3" id="KW-1185">Reference proteome</keyword>
<dbReference type="AlphaFoldDB" id="A0A1B8S8K9"/>
<reference evidence="2 3" key="1">
    <citation type="submission" date="2015-06" db="EMBL/GenBank/DDBJ databases">
        <title>Genome sequence of Mycobacterium kumamotonense strain Roo.</title>
        <authorList>
            <person name="Greninger A.L."/>
            <person name="Cunningham G."/>
            <person name="Miller S."/>
        </authorList>
    </citation>
    <scope>NUCLEOTIDE SEQUENCE [LARGE SCALE GENOMIC DNA]</scope>
    <source>
        <strain evidence="2 3">Roo</strain>
    </source>
</reference>
<keyword evidence="1" id="KW-0732">Signal</keyword>
<gene>
    <name evidence="2" type="ORF">ACT18_25040</name>
</gene>
<evidence type="ECO:0008006" key="4">
    <source>
        <dbReference type="Google" id="ProtNLM"/>
    </source>
</evidence>
<protein>
    <recommendedName>
        <fullName evidence="4">DUF732 domain-containing protein</fullName>
    </recommendedName>
</protein>
<dbReference type="RefSeq" id="WP_065289931.1">
    <property type="nucleotide sequence ID" value="NZ_LFOE01000198.1"/>
</dbReference>
<proteinExistence type="predicted"/>
<feature type="signal peptide" evidence="1">
    <location>
        <begin position="1"/>
        <end position="24"/>
    </location>
</feature>
<dbReference type="EMBL" id="LFOE01000198">
    <property type="protein sequence ID" value="OBY29081.1"/>
    <property type="molecule type" value="Genomic_DNA"/>
</dbReference>
<comment type="caution">
    <text evidence="2">The sequence shown here is derived from an EMBL/GenBank/DDBJ whole genome shotgun (WGS) entry which is preliminary data.</text>
</comment>
<feature type="chain" id="PRO_5038378764" description="DUF732 domain-containing protein" evidence="1">
    <location>
        <begin position="25"/>
        <end position="120"/>
    </location>
</feature>
<organism evidence="2 3">
    <name type="scientific">Mycolicibacter kumamotonensis</name>
    <dbReference type="NCBI Taxonomy" id="354243"/>
    <lineage>
        <taxon>Bacteria</taxon>
        <taxon>Bacillati</taxon>
        <taxon>Actinomycetota</taxon>
        <taxon>Actinomycetes</taxon>
        <taxon>Mycobacteriales</taxon>
        <taxon>Mycobacteriaceae</taxon>
        <taxon>Mycolicibacter</taxon>
    </lineage>
</organism>
<evidence type="ECO:0000313" key="3">
    <source>
        <dbReference type="Proteomes" id="UP000092668"/>
    </source>
</evidence>